<dbReference type="AlphaFoldDB" id="A0A8H7CLB0"/>
<gene>
    <name evidence="2" type="ORF">MVEN_01933700</name>
</gene>
<accession>A0A8H7CLB0</accession>
<reference evidence="2" key="1">
    <citation type="submission" date="2020-05" db="EMBL/GenBank/DDBJ databases">
        <title>Mycena genomes resolve the evolution of fungal bioluminescence.</title>
        <authorList>
            <person name="Tsai I.J."/>
        </authorList>
    </citation>
    <scope>NUCLEOTIDE SEQUENCE</scope>
    <source>
        <strain evidence="2">CCC161011</strain>
    </source>
</reference>
<dbReference type="GO" id="GO:0015630">
    <property type="term" value="C:microtubule cytoskeleton"/>
    <property type="evidence" value="ECO:0007669"/>
    <property type="project" value="TreeGrafter"/>
</dbReference>
<dbReference type="Gene3D" id="1.25.10.10">
    <property type="entry name" value="Leucine-rich Repeat Variant"/>
    <property type="match status" value="3"/>
</dbReference>
<dbReference type="Pfam" id="PF02985">
    <property type="entry name" value="HEAT"/>
    <property type="match status" value="1"/>
</dbReference>
<evidence type="ECO:0000313" key="2">
    <source>
        <dbReference type="EMBL" id="KAF7340152.1"/>
    </source>
</evidence>
<proteinExistence type="predicted"/>
<keyword evidence="3" id="KW-1185">Reference proteome</keyword>
<name>A0A8H7CLB0_9AGAR</name>
<organism evidence="2 3">
    <name type="scientific">Mycena venus</name>
    <dbReference type="NCBI Taxonomy" id="2733690"/>
    <lineage>
        <taxon>Eukaryota</taxon>
        <taxon>Fungi</taxon>
        <taxon>Dikarya</taxon>
        <taxon>Basidiomycota</taxon>
        <taxon>Agaricomycotina</taxon>
        <taxon>Agaricomycetes</taxon>
        <taxon>Agaricomycetidae</taxon>
        <taxon>Agaricales</taxon>
        <taxon>Marasmiineae</taxon>
        <taxon>Mycenaceae</taxon>
        <taxon>Mycena</taxon>
    </lineage>
</organism>
<dbReference type="InterPro" id="IPR011989">
    <property type="entry name" value="ARM-like"/>
</dbReference>
<dbReference type="SMART" id="SM00185">
    <property type="entry name" value="ARM"/>
    <property type="match status" value="6"/>
</dbReference>
<dbReference type="Proteomes" id="UP000620124">
    <property type="component" value="Unassembled WGS sequence"/>
</dbReference>
<dbReference type="SUPFAM" id="SSF48371">
    <property type="entry name" value="ARM repeat"/>
    <property type="match status" value="2"/>
</dbReference>
<comment type="caution">
    <text evidence="2">The sequence shown here is derived from an EMBL/GenBank/DDBJ whole genome shotgun (WGS) entry which is preliminary data.</text>
</comment>
<keyword evidence="1" id="KW-0677">Repeat</keyword>
<dbReference type="GO" id="GO:0003341">
    <property type="term" value="P:cilium movement"/>
    <property type="evidence" value="ECO:0007669"/>
    <property type="project" value="TreeGrafter"/>
</dbReference>
<evidence type="ECO:0000313" key="3">
    <source>
        <dbReference type="Proteomes" id="UP000620124"/>
    </source>
</evidence>
<dbReference type="EMBL" id="JACAZI010000019">
    <property type="protein sequence ID" value="KAF7340152.1"/>
    <property type="molecule type" value="Genomic_DNA"/>
</dbReference>
<sequence>MQPLARQSRISILSWWSDHNPGLQNPATINIHAASKPLARWMYYRQAVEVIRKSRSNPLSTETLEIYSSYFPWNFVSWSTKAAILSELADRTASEVDARAVLDSPIYPYIAQMLRSSDTRTRSASCRLLGTLASHDSTALAILESNHCEWLVFLMCDKDSGVAWEVMYALAQIANRADGAQAIVETDAKVLDRALELLNSPSRNVRQWTGALLEALVRHEPTTAAILELNPCERLVSLMRDANPGVTREVMCALSLIARDVQGIVEPDAKVLNRVLELLNSPSSDVRECACKLVGRLAMHEAIALAILELRPCAQLVLLLRDMSLGVVAQAAYALSEIAQWLPQAILDAKALDHVIALLDSPSTKIQEWTCKLLGNLLWHEWTVLAILDLKPCEQLVSLMHAKHSPDVISRATCTLAEMVKREDGAHAAVNAKALDNVAELLVSSNLNVRKWTCVLLGRLAGHESTAPAIMELESDVYVRLVVLLREPTIRPSAIFALGAISEWSYGVAALHAMGVVEELQKITRLSDAQSRVRIRPILGSLARHKSCLSGRHV</sequence>
<evidence type="ECO:0008006" key="4">
    <source>
        <dbReference type="Google" id="ProtNLM"/>
    </source>
</evidence>
<dbReference type="PANTHER" id="PTHR23314">
    <property type="entry name" value="SPERM-ASSOCIATED ANTIGEN 6 ARMADILLO REPEAT-CONTAINING"/>
    <property type="match status" value="1"/>
</dbReference>
<dbReference type="InterPro" id="IPR016024">
    <property type="entry name" value="ARM-type_fold"/>
</dbReference>
<evidence type="ECO:0000256" key="1">
    <source>
        <dbReference type="ARBA" id="ARBA00022737"/>
    </source>
</evidence>
<protein>
    <recommendedName>
        <fullName evidence="4">ARM repeat-containing protein</fullName>
    </recommendedName>
</protein>
<dbReference type="GO" id="GO:0008017">
    <property type="term" value="F:microtubule binding"/>
    <property type="evidence" value="ECO:0007669"/>
    <property type="project" value="TreeGrafter"/>
</dbReference>
<dbReference type="PANTHER" id="PTHR23314:SF0">
    <property type="entry name" value="SPERM-ASSOCIATED ANTIGEN 6"/>
    <property type="match status" value="1"/>
</dbReference>
<dbReference type="OrthoDB" id="3060694at2759"/>
<dbReference type="InterPro" id="IPR000357">
    <property type="entry name" value="HEAT"/>
</dbReference>
<dbReference type="InterPro" id="IPR000225">
    <property type="entry name" value="Armadillo"/>
</dbReference>